<keyword evidence="7" id="KW-1185">Reference proteome</keyword>
<dbReference type="GO" id="GO:0001786">
    <property type="term" value="F:phosphatidylserine binding"/>
    <property type="evidence" value="ECO:0007669"/>
    <property type="project" value="TreeGrafter"/>
</dbReference>
<dbReference type="GO" id="GO:0005509">
    <property type="term" value="F:calcium ion binding"/>
    <property type="evidence" value="ECO:0007669"/>
    <property type="project" value="InterPro"/>
</dbReference>
<evidence type="ECO:0000256" key="4">
    <source>
        <dbReference type="RuleBase" id="RU003540"/>
    </source>
</evidence>
<dbReference type="Pfam" id="PF00191">
    <property type="entry name" value="Annexin"/>
    <property type="match status" value="4"/>
</dbReference>
<dbReference type="InterPro" id="IPR018252">
    <property type="entry name" value="Annexin_repeat_CS"/>
</dbReference>
<dbReference type="EMBL" id="NCSJ02000060">
    <property type="protein sequence ID" value="RFU32177.1"/>
    <property type="molecule type" value="Genomic_DNA"/>
</dbReference>
<keyword evidence="3 4" id="KW-0041">Annexin</keyword>
<keyword evidence="2 4" id="KW-0677">Repeat</keyword>
<keyword evidence="4" id="KW-0106">Calcium</keyword>
<dbReference type="PANTHER" id="PTHR10502:SF102">
    <property type="entry name" value="ANNEXIN B11"/>
    <property type="match status" value="1"/>
</dbReference>
<name>A0A3E2HFM9_SCYLI</name>
<feature type="compositionally biased region" description="Pro residues" evidence="5">
    <location>
        <begin position="105"/>
        <end position="134"/>
    </location>
</feature>
<feature type="compositionally biased region" description="Low complexity" evidence="5">
    <location>
        <begin position="36"/>
        <end position="49"/>
    </location>
</feature>
<dbReference type="GO" id="GO:0005886">
    <property type="term" value="C:plasma membrane"/>
    <property type="evidence" value="ECO:0007669"/>
    <property type="project" value="TreeGrafter"/>
</dbReference>
<dbReference type="AlphaFoldDB" id="A0A3E2HFM9"/>
<dbReference type="PRINTS" id="PR01813">
    <property type="entry name" value="ANNEXINFUNGI"/>
</dbReference>
<dbReference type="OrthoDB" id="37886at2759"/>
<dbReference type="InterPro" id="IPR018502">
    <property type="entry name" value="Annexin_repeat"/>
</dbReference>
<protein>
    <recommendedName>
        <fullName evidence="4">Annexin</fullName>
    </recommendedName>
</protein>
<evidence type="ECO:0000313" key="6">
    <source>
        <dbReference type="EMBL" id="RFU32177.1"/>
    </source>
</evidence>
<dbReference type="PROSITE" id="PS00223">
    <property type="entry name" value="ANNEXIN_1"/>
    <property type="match status" value="1"/>
</dbReference>
<feature type="compositionally biased region" description="Low complexity" evidence="5">
    <location>
        <begin position="135"/>
        <end position="144"/>
    </location>
</feature>
<comment type="caution">
    <text evidence="6">The sequence shown here is derived from an EMBL/GenBank/DDBJ whole genome shotgun (WGS) entry which is preliminary data.</text>
</comment>
<dbReference type="InterPro" id="IPR037104">
    <property type="entry name" value="Annexin_sf"/>
</dbReference>
<dbReference type="InterPro" id="IPR009117">
    <property type="entry name" value="ANX14"/>
</dbReference>
<dbReference type="PROSITE" id="PS51897">
    <property type="entry name" value="ANNEXIN_2"/>
    <property type="match status" value="4"/>
</dbReference>
<feature type="compositionally biased region" description="Low complexity" evidence="5">
    <location>
        <begin position="91"/>
        <end position="104"/>
    </location>
</feature>
<dbReference type="OMA" id="VRGPLMQ"/>
<dbReference type="InterPro" id="IPR001464">
    <property type="entry name" value="Annexin"/>
</dbReference>
<accession>A0A3E2HFM9</accession>
<dbReference type="GO" id="GO:0005737">
    <property type="term" value="C:cytoplasm"/>
    <property type="evidence" value="ECO:0007669"/>
    <property type="project" value="TreeGrafter"/>
</dbReference>
<feature type="non-terminal residue" evidence="6">
    <location>
        <position position="468"/>
    </location>
</feature>
<dbReference type="GO" id="GO:0012506">
    <property type="term" value="C:vesicle membrane"/>
    <property type="evidence" value="ECO:0007669"/>
    <property type="project" value="TreeGrafter"/>
</dbReference>
<feature type="compositionally biased region" description="Pro residues" evidence="5">
    <location>
        <begin position="24"/>
        <end position="35"/>
    </location>
</feature>
<dbReference type="SUPFAM" id="SSF47874">
    <property type="entry name" value="Annexin"/>
    <property type="match status" value="1"/>
</dbReference>
<dbReference type="SMART" id="SM00335">
    <property type="entry name" value="ANX"/>
    <property type="match status" value="4"/>
</dbReference>
<reference evidence="6 7" key="1">
    <citation type="submission" date="2018-05" db="EMBL/GenBank/DDBJ databases">
        <title>Draft genome sequence of Scytalidium lignicola DSM 105466, a ubiquitous saprotrophic fungus.</title>
        <authorList>
            <person name="Buettner E."/>
            <person name="Gebauer A.M."/>
            <person name="Hofrichter M."/>
            <person name="Liers C."/>
            <person name="Kellner H."/>
        </authorList>
    </citation>
    <scope>NUCLEOTIDE SEQUENCE [LARGE SCALE GENOMIC DNA]</scope>
    <source>
        <strain evidence="6 7">DSM 105466</strain>
    </source>
</reference>
<evidence type="ECO:0000256" key="3">
    <source>
        <dbReference type="ARBA" id="ARBA00023216"/>
    </source>
</evidence>
<organism evidence="6 7">
    <name type="scientific">Scytalidium lignicola</name>
    <name type="common">Hyphomycete</name>
    <dbReference type="NCBI Taxonomy" id="5539"/>
    <lineage>
        <taxon>Eukaryota</taxon>
        <taxon>Fungi</taxon>
        <taxon>Dikarya</taxon>
        <taxon>Ascomycota</taxon>
        <taxon>Pezizomycotina</taxon>
        <taxon>Leotiomycetes</taxon>
        <taxon>Leotiomycetes incertae sedis</taxon>
        <taxon>Scytalidium</taxon>
    </lineage>
</organism>
<gene>
    <name evidence="6" type="ORF">B7463_g4192</name>
</gene>
<evidence type="ECO:0000256" key="5">
    <source>
        <dbReference type="SAM" id="MobiDB-lite"/>
    </source>
</evidence>
<dbReference type="STRING" id="5539.A0A3E2HFM9"/>
<evidence type="ECO:0000313" key="7">
    <source>
        <dbReference type="Proteomes" id="UP000258309"/>
    </source>
</evidence>
<evidence type="ECO:0000256" key="1">
    <source>
        <dbReference type="ARBA" id="ARBA00007831"/>
    </source>
</evidence>
<proteinExistence type="inferred from homology"/>
<dbReference type="GO" id="GO:0005544">
    <property type="term" value="F:calcium-dependent phospholipid binding"/>
    <property type="evidence" value="ECO:0007669"/>
    <property type="project" value="UniProtKB-KW"/>
</dbReference>
<feature type="compositionally biased region" description="Pro residues" evidence="5">
    <location>
        <begin position="50"/>
        <end position="90"/>
    </location>
</feature>
<sequence>MAYQYPQYGAPPPGHSPQPGYQQYPPPQQPPPQGGYPPQQYPQQGGYPPQQYPPQSGYPPQQPPPQSGYPPQQPPPQSGYPPPQYPPQSGYPPQQNLPQQYPPQGGYPPQPTPPQAGYPPPQYPPQSGYPPPQPQYGAPQAYVAPTPPSLGYGPPQQINWDGTADAEGLRKAMKGFGTDEKALVHILSRLDPLQAVAVREAYHRRFGRHLLQDVQSETSSWLEEGLCAIIRGPLLQDCHLLFTAMSGPGTKEAILNDVLLSRSNADLRAIKELYHKLYHKSLEAAVKDDLSMKTERHFMMVLAANRSEESTPIIPQQIEHDVTEIYKATEGKVGTDELLVCDIMTHRSDAQIGAIAYTYQQRYSRSLETVIRKEFSGHMENALLHQLRSGTDKAMRDAMLLEDAMSGAGTEDRLLVNRVVRYHWDRNHLQNVKGAYQHKYHKSVANRIKGETSGDYERFLLACIGEGR</sequence>
<feature type="region of interest" description="Disordered" evidence="5">
    <location>
        <begin position="1"/>
        <end position="156"/>
    </location>
</feature>
<comment type="domain">
    <text evidence="4">A pair of annexin repeats may form one binding site for calcium and phospholipid.</text>
</comment>
<dbReference type="Proteomes" id="UP000258309">
    <property type="component" value="Unassembled WGS sequence"/>
</dbReference>
<evidence type="ECO:0000256" key="2">
    <source>
        <dbReference type="ARBA" id="ARBA00022737"/>
    </source>
</evidence>
<dbReference type="PRINTS" id="PR00196">
    <property type="entry name" value="ANNEXIN"/>
</dbReference>
<feature type="non-terminal residue" evidence="6">
    <location>
        <position position="1"/>
    </location>
</feature>
<dbReference type="Gene3D" id="1.10.220.10">
    <property type="entry name" value="Annexin"/>
    <property type="match status" value="4"/>
</dbReference>
<dbReference type="GO" id="GO:0005634">
    <property type="term" value="C:nucleus"/>
    <property type="evidence" value="ECO:0007669"/>
    <property type="project" value="TreeGrafter"/>
</dbReference>
<dbReference type="PANTHER" id="PTHR10502">
    <property type="entry name" value="ANNEXIN"/>
    <property type="match status" value="1"/>
</dbReference>
<comment type="similarity">
    <text evidence="1 4">Belongs to the annexin family.</text>
</comment>
<keyword evidence="4" id="KW-0111">Calcium/phospholipid-binding</keyword>